<dbReference type="AlphaFoldDB" id="A0A4S8PRU5"/>
<dbReference type="EMBL" id="STGU01000009">
    <property type="protein sequence ID" value="THV33997.1"/>
    <property type="molecule type" value="Genomic_DNA"/>
</dbReference>
<protein>
    <submittedName>
        <fullName evidence="2">Uncharacterized protein</fullName>
    </submittedName>
</protein>
<comment type="caution">
    <text evidence="2">The sequence shown here is derived from an EMBL/GenBank/DDBJ whole genome shotgun (WGS) entry which is preliminary data.</text>
</comment>
<feature type="region of interest" description="Disordered" evidence="1">
    <location>
        <begin position="1"/>
        <end position="43"/>
    </location>
</feature>
<organism evidence="2 3">
    <name type="scientific">Rhizobium rosettiformans W3</name>
    <dbReference type="NCBI Taxonomy" id="538378"/>
    <lineage>
        <taxon>Bacteria</taxon>
        <taxon>Pseudomonadati</taxon>
        <taxon>Pseudomonadota</taxon>
        <taxon>Alphaproteobacteria</taxon>
        <taxon>Hyphomicrobiales</taxon>
        <taxon>Rhizobiaceae</taxon>
        <taxon>Rhizobium/Agrobacterium group</taxon>
        <taxon>Rhizobium</taxon>
    </lineage>
</organism>
<gene>
    <name evidence="2" type="ORF">FAA86_16190</name>
</gene>
<sequence length="105" mass="11358">MRIESGLSSYSYQSRHVPSTVGTEDAAPETPATPTGRATGASTFSSTLLSNQLASALWTVEGSRKAVVDIGNTQSRDRSPADSRVQMVEAAYREYEIPPSPYQEF</sequence>
<dbReference type="RefSeq" id="WP_136542231.1">
    <property type="nucleotide sequence ID" value="NZ_STGU01000009.1"/>
</dbReference>
<accession>A0A4S8PRU5</accession>
<proteinExistence type="predicted"/>
<evidence type="ECO:0000313" key="2">
    <source>
        <dbReference type="EMBL" id="THV33997.1"/>
    </source>
</evidence>
<dbReference type="Proteomes" id="UP000307378">
    <property type="component" value="Unassembled WGS sequence"/>
</dbReference>
<feature type="compositionally biased region" description="Polar residues" evidence="1">
    <location>
        <begin position="1"/>
        <end position="21"/>
    </location>
</feature>
<evidence type="ECO:0000313" key="3">
    <source>
        <dbReference type="Proteomes" id="UP000307378"/>
    </source>
</evidence>
<name>A0A4S8PRU5_9HYPH</name>
<evidence type="ECO:0000256" key="1">
    <source>
        <dbReference type="SAM" id="MobiDB-lite"/>
    </source>
</evidence>
<reference evidence="2 3" key="1">
    <citation type="submission" date="2019-04" db="EMBL/GenBank/DDBJ databases">
        <title>genome sequence of strain W3.</title>
        <authorList>
            <person name="Gao J."/>
            <person name="Sun J."/>
        </authorList>
    </citation>
    <scope>NUCLEOTIDE SEQUENCE [LARGE SCALE GENOMIC DNA]</scope>
    <source>
        <strain evidence="2 3">W3</strain>
    </source>
</reference>
<feature type="compositionally biased region" description="Low complexity" evidence="1">
    <location>
        <begin position="22"/>
        <end position="41"/>
    </location>
</feature>